<reference evidence="2 3" key="1">
    <citation type="submission" date="2024-10" db="EMBL/GenBank/DDBJ databases">
        <authorList>
            <person name="Kim D."/>
        </authorList>
    </citation>
    <scope>NUCLEOTIDE SEQUENCE [LARGE SCALE GENOMIC DNA]</scope>
    <source>
        <strain evidence="2">BH-2024</strain>
    </source>
</reference>
<feature type="transmembrane region" description="Helical" evidence="1">
    <location>
        <begin position="174"/>
        <end position="193"/>
    </location>
</feature>
<evidence type="ECO:0000256" key="1">
    <source>
        <dbReference type="SAM" id="Phobius"/>
    </source>
</evidence>
<comment type="caution">
    <text evidence="2">The sequence shown here is derived from an EMBL/GenBank/DDBJ whole genome shotgun (WGS) entry which is preliminary data.</text>
</comment>
<keyword evidence="1" id="KW-1133">Transmembrane helix</keyword>
<keyword evidence="1" id="KW-0472">Membrane</keyword>
<accession>A0ABD2L6X7</accession>
<keyword evidence="1" id="KW-0812">Transmembrane</keyword>
<dbReference type="AlphaFoldDB" id="A0ABD2L6X7"/>
<proteinExistence type="predicted"/>
<dbReference type="Proteomes" id="UP001620626">
    <property type="component" value="Unassembled WGS sequence"/>
</dbReference>
<feature type="transmembrane region" description="Helical" evidence="1">
    <location>
        <begin position="205"/>
        <end position="224"/>
    </location>
</feature>
<protein>
    <submittedName>
        <fullName evidence="2">Uncharacterized protein</fullName>
    </submittedName>
</protein>
<sequence>MIKSAEKTVKNKSDDSVEIYSEIDKHCEALKKGQLLANGISEEFANKVEKALQKHGKKLVEFFKKRENEAKITVDGKCGTIADILARADKHPKLRQIVKMFDILRKWVGKMSACLAKEAIQRVLLASHSVPMPSDMVQLVIQFWHFGAVPQQLRATKSPSRSRRRQKRQNGGDLSLFDLVMFIVSVYIASYVVELLKNLLEKGNDFLEFKIVSLSITIFIYAFIRQQPIVKQGARFIAARIIERLG</sequence>
<evidence type="ECO:0000313" key="3">
    <source>
        <dbReference type="Proteomes" id="UP001620626"/>
    </source>
</evidence>
<name>A0ABD2L6X7_9BILA</name>
<gene>
    <name evidence="2" type="ORF">niasHT_017145</name>
</gene>
<organism evidence="2 3">
    <name type="scientific">Heterodera trifolii</name>
    <dbReference type="NCBI Taxonomy" id="157864"/>
    <lineage>
        <taxon>Eukaryota</taxon>
        <taxon>Metazoa</taxon>
        <taxon>Ecdysozoa</taxon>
        <taxon>Nematoda</taxon>
        <taxon>Chromadorea</taxon>
        <taxon>Rhabditida</taxon>
        <taxon>Tylenchina</taxon>
        <taxon>Tylenchomorpha</taxon>
        <taxon>Tylenchoidea</taxon>
        <taxon>Heteroderidae</taxon>
        <taxon>Heteroderinae</taxon>
        <taxon>Heterodera</taxon>
    </lineage>
</organism>
<keyword evidence="3" id="KW-1185">Reference proteome</keyword>
<dbReference type="EMBL" id="JBICBT010000526">
    <property type="protein sequence ID" value="KAL3110972.1"/>
    <property type="molecule type" value="Genomic_DNA"/>
</dbReference>
<evidence type="ECO:0000313" key="2">
    <source>
        <dbReference type="EMBL" id="KAL3110972.1"/>
    </source>
</evidence>